<dbReference type="GeneID" id="40924904"/>
<organism evidence="2 3">
    <name type="scientific">Legionella longbeachae serogroup 1 (strain NSW150)</name>
    <dbReference type="NCBI Taxonomy" id="661367"/>
    <lineage>
        <taxon>Bacteria</taxon>
        <taxon>Pseudomonadati</taxon>
        <taxon>Pseudomonadota</taxon>
        <taxon>Gammaproteobacteria</taxon>
        <taxon>Legionellales</taxon>
        <taxon>Legionellaceae</taxon>
        <taxon>Legionella</taxon>
    </lineage>
</organism>
<keyword evidence="1" id="KW-0175">Coiled coil</keyword>
<dbReference type="PANTHER" id="PTHR36849">
    <property type="entry name" value="CYTOPLASMIC PROTEIN-RELATED"/>
    <property type="match status" value="1"/>
</dbReference>
<gene>
    <name evidence="2" type="ordered locus">LLO_0666</name>
</gene>
<dbReference type="HOGENOM" id="CLU_137928_0_0_6"/>
<sequence>MPNIELKRIYEEPQKTDGFRILVDKLWPRGIKKEDAAIDLWLKEIAPSDALRKWFDHDAQKWADFQKRYANELEEKNDLLDKIKEKAKEQKVTLLFASKETEHNNAVALLNILHHRTQ</sequence>
<evidence type="ECO:0000313" key="3">
    <source>
        <dbReference type="Proteomes" id="UP000001060"/>
    </source>
</evidence>
<feature type="coiled-coil region" evidence="1">
    <location>
        <begin position="66"/>
        <end position="93"/>
    </location>
</feature>
<dbReference type="EMBL" id="FN650140">
    <property type="protein sequence ID" value="CBJ11004.1"/>
    <property type="molecule type" value="Genomic_DNA"/>
</dbReference>
<dbReference type="OrthoDB" id="9790745at2"/>
<dbReference type="AlphaFoldDB" id="D3HQ39"/>
<keyword evidence="3" id="KW-1185">Reference proteome</keyword>
<proteinExistence type="predicted"/>
<dbReference type="RefSeq" id="WP_003632728.1">
    <property type="nucleotide sequence ID" value="NC_013861.1"/>
</dbReference>
<evidence type="ECO:0000313" key="2">
    <source>
        <dbReference type="EMBL" id="CBJ11004.1"/>
    </source>
</evidence>
<dbReference type="PANTHER" id="PTHR36849:SF1">
    <property type="entry name" value="CYTOPLASMIC PROTEIN"/>
    <property type="match status" value="1"/>
</dbReference>
<dbReference type="STRING" id="661367.LLO_0666"/>
<reference evidence="2 3" key="1">
    <citation type="journal article" date="2010" name="PLoS Genet.">
        <title>Analysis of the Legionella longbeachae genome and transcriptome uncovers unique strategies to cause Legionnaires' disease.</title>
        <authorList>
            <person name="Cazalet C."/>
            <person name="Gomez-Valero L."/>
            <person name="Rusniok C."/>
            <person name="Lomma M."/>
            <person name="Dervins-Ravault D."/>
            <person name="Newton H."/>
            <person name="Sansom F."/>
            <person name="Jarraud S."/>
            <person name="Zidane N."/>
            <person name="Ma L."/>
            <person name="Bouchier C."/>
            <person name="Etienne J."/>
            <person name="Hartland E."/>
            <person name="Buchrieser C."/>
        </authorList>
    </citation>
    <scope>NUCLEOTIDE SEQUENCE [LARGE SCALE GENOMIC DNA]</scope>
    <source>
        <strain evidence="2 3">NSW150</strain>
    </source>
</reference>
<evidence type="ECO:0008006" key="4">
    <source>
        <dbReference type="Google" id="ProtNLM"/>
    </source>
</evidence>
<dbReference type="eggNOG" id="COG3189">
    <property type="taxonomic scope" value="Bacteria"/>
</dbReference>
<evidence type="ECO:0000256" key="1">
    <source>
        <dbReference type="SAM" id="Coils"/>
    </source>
</evidence>
<dbReference type="Proteomes" id="UP000001060">
    <property type="component" value="Chromosome"/>
</dbReference>
<accession>D3HQ39</accession>
<name>D3HQ39_LEGLN</name>
<dbReference type="Pfam" id="PF22752">
    <property type="entry name" value="DUF488-N3i"/>
    <property type="match status" value="1"/>
</dbReference>
<protein>
    <recommendedName>
        <fullName evidence="4">Uroporphyrin-III C-methyltransferase</fullName>
    </recommendedName>
</protein>
<dbReference type="InterPro" id="IPR052552">
    <property type="entry name" value="YeaO-like"/>
</dbReference>
<dbReference type="KEGG" id="llo:LLO_0666"/>